<proteinExistence type="predicted"/>
<organism evidence="1 2">
    <name type="scientific">Dovyalis caffra</name>
    <dbReference type="NCBI Taxonomy" id="77055"/>
    <lineage>
        <taxon>Eukaryota</taxon>
        <taxon>Viridiplantae</taxon>
        <taxon>Streptophyta</taxon>
        <taxon>Embryophyta</taxon>
        <taxon>Tracheophyta</taxon>
        <taxon>Spermatophyta</taxon>
        <taxon>Magnoliopsida</taxon>
        <taxon>eudicotyledons</taxon>
        <taxon>Gunneridae</taxon>
        <taxon>Pentapetalae</taxon>
        <taxon>rosids</taxon>
        <taxon>fabids</taxon>
        <taxon>Malpighiales</taxon>
        <taxon>Salicaceae</taxon>
        <taxon>Flacourtieae</taxon>
        <taxon>Dovyalis</taxon>
    </lineage>
</organism>
<comment type="caution">
    <text evidence="1">The sequence shown here is derived from an EMBL/GenBank/DDBJ whole genome shotgun (WGS) entry which is preliminary data.</text>
</comment>
<evidence type="ECO:0008006" key="3">
    <source>
        <dbReference type="Google" id="ProtNLM"/>
    </source>
</evidence>
<name>A0AAV1RPT3_9ROSI</name>
<dbReference type="AlphaFoldDB" id="A0AAV1RPT3"/>
<evidence type="ECO:0000313" key="2">
    <source>
        <dbReference type="Proteomes" id="UP001314170"/>
    </source>
</evidence>
<dbReference type="InterPro" id="IPR010438">
    <property type="entry name" value="Lambda_Bor"/>
</dbReference>
<reference evidence="1 2" key="1">
    <citation type="submission" date="2024-01" db="EMBL/GenBank/DDBJ databases">
        <authorList>
            <person name="Waweru B."/>
        </authorList>
    </citation>
    <scope>NUCLEOTIDE SEQUENCE [LARGE SCALE GENOMIC DNA]</scope>
</reference>
<keyword evidence="2" id="KW-1185">Reference proteome</keyword>
<evidence type="ECO:0000313" key="1">
    <source>
        <dbReference type="EMBL" id="CAK7338287.1"/>
    </source>
</evidence>
<sequence>MAQVAIFKEIFDQVRKDLDCEFIGNNTMKKMLLATALALLITGCAQQTFTVQNKPAAVAPKETITHHFFVSGIGQKKTVDAAKICGGAENVVKTETQQTFVNGLLGFITLGIYTPLEARVLLTIIA</sequence>
<dbReference type="Pfam" id="PF06291">
    <property type="entry name" value="Lambda_Bor"/>
    <property type="match status" value="1"/>
</dbReference>
<accession>A0AAV1RPT3</accession>
<dbReference type="EMBL" id="CAWUPB010001111">
    <property type="protein sequence ID" value="CAK7338287.1"/>
    <property type="molecule type" value="Genomic_DNA"/>
</dbReference>
<dbReference type="Proteomes" id="UP001314170">
    <property type="component" value="Unassembled WGS sequence"/>
</dbReference>
<protein>
    <recommendedName>
        <fullName evidence="3">Bor protein</fullName>
    </recommendedName>
</protein>
<gene>
    <name evidence="1" type="ORF">DCAF_LOCUS13331</name>
</gene>